<evidence type="ECO:0000259" key="2">
    <source>
        <dbReference type="PROSITE" id="PS50994"/>
    </source>
</evidence>
<dbReference type="Pfam" id="PF13976">
    <property type="entry name" value="gag_pre-integrs"/>
    <property type="match status" value="1"/>
</dbReference>
<dbReference type="InterPro" id="IPR043502">
    <property type="entry name" value="DNA/RNA_pol_sf"/>
</dbReference>
<dbReference type="PROSITE" id="PS50994">
    <property type="entry name" value="INTEGRASE"/>
    <property type="match status" value="1"/>
</dbReference>
<dbReference type="Pfam" id="PF14223">
    <property type="entry name" value="Retrotran_gag_2"/>
    <property type="match status" value="1"/>
</dbReference>
<dbReference type="InterPro" id="IPR054722">
    <property type="entry name" value="PolX-like_BBD"/>
</dbReference>
<dbReference type="PANTHER" id="PTHR11439:SF502">
    <property type="entry name" value="SECRETED RXLR EFFECTOR PROTEIN 161-LIKE"/>
    <property type="match status" value="1"/>
</dbReference>
<dbReference type="Pfam" id="PF22936">
    <property type="entry name" value="Pol_BBD"/>
    <property type="match status" value="1"/>
</dbReference>
<keyword evidence="1" id="KW-0378">Hydrolase</keyword>
<dbReference type="Proteomes" id="UP001054252">
    <property type="component" value="Unassembled WGS sequence"/>
</dbReference>
<dbReference type="AlphaFoldDB" id="A0AAV5M1X4"/>
<keyword evidence="1" id="KW-0064">Aspartyl protease</keyword>
<dbReference type="CDD" id="cd09272">
    <property type="entry name" value="RNase_HI_RT_Ty1"/>
    <property type="match status" value="1"/>
</dbReference>
<dbReference type="SUPFAM" id="SSF56672">
    <property type="entry name" value="DNA/RNA polymerases"/>
    <property type="match status" value="1"/>
</dbReference>
<keyword evidence="1" id="KW-0645">Protease</keyword>
<dbReference type="GO" id="GO:0004190">
    <property type="term" value="F:aspartic-type endopeptidase activity"/>
    <property type="evidence" value="ECO:0007669"/>
    <property type="project" value="UniProtKB-KW"/>
</dbReference>
<evidence type="ECO:0000313" key="3">
    <source>
        <dbReference type="EMBL" id="GKV43750.1"/>
    </source>
</evidence>
<dbReference type="GO" id="GO:0015074">
    <property type="term" value="P:DNA integration"/>
    <property type="evidence" value="ECO:0007669"/>
    <property type="project" value="InterPro"/>
</dbReference>
<dbReference type="InterPro" id="IPR012337">
    <property type="entry name" value="RNaseH-like_sf"/>
</dbReference>
<comment type="caution">
    <text evidence="3">The sequence shown here is derived from an EMBL/GenBank/DDBJ whole genome shotgun (WGS) entry which is preliminary data.</text>
</comment>
<proteinExistence type="predicted"/>
<reference evidence="3 4" key="1">
    <citation type="journal article" date="2021" name="Commun. Biol.">
        <title>The genome of Shorea leprosula (Dipterocarpaceae) highlights the ecological relevance of drought in aseasonal tropical rainforests.</title>
        <authorList>
            <person name="Ng K.K.S."/>
            <person name="Kobayashi M.J."/>
            <person name="Fawcett J.A."/>
            <person name="Hatakeyama M."/>
            <person name="Paape T."/>
            <person name="Ng C.H."/>
            <person name="Ang C.C."/>
            <person name="Tnah L.H."/>
            <person name="Lee C.T."/>
            <person name="Nishiyama T."/>
            <person name="Sese J."/>
            <person name="O'Brien M.J."/>
            <person name="Copetti D."/>
            <person name="Mohd Noor M.I."/>
            <person name="Ong R.C."/>
            <person name="Putra M."/>
            <person name="Sireger I.Z."/>
            <person name="Indrioko S."/>
            <person name="Kosugi Y."/>
            <person name="Izuno A."/>
            <person name="Isagi Y."/>
            <person name="Lee S.L."/>
            <person name="Shimizu K.K."/>
        </authorList>
    </citation>
    <scope>NUCLEOTIDE SEQUENCE [LARGE SCALE GENOMIC DNA]</scope>
    <source>
        <strain evidence="3">214</strain>
    </source>
</reference>
<evidence type="ECO:0000256" key="1">
    <source>
        <dbReference type="ARBA" id="ARBA00022750"/>
    </source>
</evidence>
<keyword evidence="4" id="KW-1185">Reference proteome</keyword>
<dbReference type="EMBL" id="BPVZ01000172">
    <property type="protein sequence ID" value="GKV43750.1"/>
    <property type="molecule type" value="Genomic_DNA"/>
</dbReference>
<gene>
    <name evidence="3" type="ORF">SLEP1_g51002</name>
</gene>
<dbReference type="GO" id="GO:0003676">
    <property type="term" value="F:nucleic acid binding"/>
    <property type="evidence" value="ECO:0007669"/>
    <property type="project" value="InterPro"/>
</dbReference>
<dbReference type="InterPro" id="IPR013103">
    <property type="entry name" value="RVT_2"/>
</dbReference>
<organism evidence="3 4">
    <name type="scientific">Rubroshorea leprosula</name>
    <dbReference type="NCBI Taxonomy" id="152421"/>
    <lineage>
        <taxon>Eukaryota</taxon>
        <taxon>Viridiplantae</taxon>
        <taxon>Streptophyta</taxon>
        <taxon>Embryophyta</taxon>
        <taxon>Tracheophyta</taxon>
        <taxon>Spermatophyta</taxon>
        <taxon>Magnoliopsida</taxon>
        <taxon>eudicotyledons</taxon>
        <taxon>Gunneridae</taxon>
        <taxon>Pentapetalae</taxon>
        <taxon>rosids</taxon>
        <taxon>malvids</taxon>
        <taxon>Malvales</taxon>
        <taxon>Dipterocarpaceae</taxon>
        <taxon>Rubroshorea</taxon>
    </lineage>
</organism>
<dbReference type="SUPFAM" id="SSF53098">
    <property type="entry name" value="Ribonuclease H-like"/>
    <property type="match status" value="1"/>
</dbReference>
<dbReference type="InterPro" id="IPR036397">
    <property type="entry name" value="RNaseH_sf"/>
</dbReference>
<dbReference type="Gene3D" id="3.30.420.10">
    <property type="entry name" value="Ribonuclease H-like superfamily/Ribonuclease H"/>
    <property type="match status" value="1"/>
</dbReference>
<name>A0AAV5M1X4_9ROSI</name>
<accession>A0AAV5M1X4</accession>
<dbReference type="InterPro" id="IPR001584">
    <property type="entry name" value="Integrase_cat-core"/>
</dbReference>
<sequence length="1170" mass="133514">MSSSSGQHGGSLSNPSLFTGKNYDVWAIKMKAFLKGNDVWDSVEKGFNPPRLPQNPSVAQIKQHAKYVAGSYKALSFIHSAVANEIFPRIMRAKTTQAAWEILQKEFEGDERIKGQKIVNLKKEFAMMRMKETDTIHQYSNRLMDVVNQIRLHGEDFLDQRVVEKMIVSFPEKFEPKISAIEESCDLKTLTVYELISKLQVHEQRTAFRMEDMATRESAFQALPKWKPLTPSSEKKQFKENQYRPKQQQAQVASTIEDHLFMASLASGSIDKCSWFVDSDYTCHMANNEAIFSELDKSMRIKVKLGNGSIVQSEGKGIVAVHIKKGTKYIHDVLFIPSLSQNLLSVAQMLRKGYSVSFSNNACYIYDSCGVELARIKMVENSFPITWNSPCLQPVYVSKSNETSLWHKRYGHFNLKSLKFLQTNELVRNLPEIHVNDDVCSSCQFGKLHRQVFPINNSWRVSQKLKLVHTDVCGPMKTASLGQNLYFILFINDYTRMTWVYFISSKAQVFSVFKKFKVLAENQSGYKIKTLRSDNGKEYTSKEFDNFCEDAGIAHQLTVPYTPEQNGVSERKNRTIMKMAQRILHEKKLPKNFWVELKIFGSICYIHVPDAKRTKLYVKAKIGVLILIGIETRVIVKNGDIASIKDNVEASKKEVSASNVADVDAHHDSPVMKTKTLSEIYERCNLAVLEPNMYAETSKHDIWRHAMQEEIQMIKKNETWELTSLPLEKNAIGVKWVFRTKMNPNGSIHKHKARLVVKGYAQQVGIDYGDTFAPIARHDTEDIYVQQPEGFIISGHEDKVYKLKKALYGLKQAPRSLYSKIDSFLLQQGFQRSENEPTLYVKRNSVSLYVDDQLITGGNSQLLLSFKGDLMKEFEMSDLGEMSYVLGMEIHQCESGIFVSQHKYALDVLKKFSMDQCKSVPTPLVQNSKLIVEDGYEKTDASIYRSLVGSLLYLTATRPDLMYAASLLSRFMHSPSQAHFGVAKRVLRYLNVTSDYGLWFEKHKHGILHCFSYSDWAGSHEDAKSTTGFVFFFGSAAFSWMSRKQEVVAQSIVEAEYIAAVEAVNHAAWINKMQIDMGCYQLKPCVIHCDNNSAIAIAYNPVQHGRIKHVNVKFHVLRNMVQSKEIEMVYCHNNEQVVDIFTKALSKFKFEKFRSKLGVSSKNSRGVLKT</sequence>
<dbReference type="InterPro" id="IPR025724">
    <property type="entry name" value="GAG-pre-integrase_dom"/>
</dbReference>
<protein>
    <recommendedName>
        <fullName evidence="2">Integrase catalytic domain-containing protein</fullName>
    </recommendedName>
</protein>
<dbReference type="Pfam" id="PF07727">
    <property type="entry name" value="RVT_2"/>
    <property type="match status" value="2"/>
</dbReference>
<dbReference type="Pfam" id="PF00665">
    <property type="entry name" value="rve"/>
    <property type="match status" value="1"/>
</dbReference>
<evidence type="ECO:0000313" key="4">
    <source>
        <dbReference type="Proteomes" id="UP001054252"/>
    </source>
</evidence>
<feature type="domain" description="Integrase catalytic" evidence="2">
    <location>
        <begin position="450"/>
        <end position="579"/>
    </location>
</feature>
<dbReference type="PANTHER" id="PTHR11439">
    <property type="entry name" value="GAG-POL-RELATED RETROTRANSPOSON"/>
    <property type="match status" value="1"/>
</dbReference>